<sequence>MGDLSESHDAVTEEYRVDIPSELRLAYLEPYFTADGEFLIFARLDNKAYSYNPDTKKLEECMLPEEKPKDESEKQTEDSVMSEIKNAVITQLNDTFDGYSISIVY</sequence>
<dbReference type="EMBL" id="VSSQ01113206">
    <property type="protein sequence ID" value="MPN49712.1"/>
    <property type="molecule type" value="Genomic_DNA"/>
</dbReference>
<organism evidence="1">
    <name type="scientific">bioreactor metagenome</name>
    <dbReference type="NCBI Taxonomy" id="1076179"/>
    <lineage>
        <taxon>unclassified sequences</taxon>
        <taxon>metagenomes</taxon>
        <taxon>ecological metagenomes</taxon>
    </lineage>
</organism>
<protein>
    <submittedName>
        <fullName evidence="1">Uncharacterized protein</fullName>
    </submittedName>
</protein>
<gene>
    <name evidence="1" type="ORF">SDC9_197334</name>
</gene>
<name>A0A645IFV9_9ZZZZ</name>
<accession>A0A645IFV9</accession>
<proteinExistence type="predicted"/>
<dbReference type="AlphaFoldDB" id="A0A645IFV9"/>
<reference evidence="1" key="1">
    <citation type="submission" date="2019-08" db="EMBL/GenBank/DDBJ databases">
        <authorList>
            <person name="Kucharzyk K."/>
            <person name="Murdoch R.W."/>
            <person name="Higgins S."/>
            <person name="Loffler F."/>
        </authorList>
    </citation>
    <scope>NUCLEOTIDE SEQUENCE</scope>
</reference>
<comment type="caution">
    <text evidence="1">The sequence shown here is derived from an EMBL/GenBank/DDBJ whole genome shotgun (WGS) entry which is preliminary data.</text>
</comment>
<evidence type="ECO:0000313" key="1">
    <source>
        <dbReference type="EMBL" id="MPN49712.1"/>
    </source>
</evidence>